<gene>
    <name evidence="3" type="ORF">IMSHALPRED_006381</name>
</gene>
<name>A0A8H3IN30_9LECA</name>
<sequence length="381" mass="39344">MRTVLAALLSIVIEYFETTDTSVRAQVIELQPDVYTSLASVQYSASVVFVTVSDDAFPVTVSMGAAGTATTSWGNVSTTSSISFSTATKHANGLTSGEVVFPLPTDEAQAIASILKVSAATNACAPMSTGSLQKRSVYNWGSVVNSANELWPAVEPGAELQLIRTVVDLQLPPLLTVVQTTLQQVVAAGAQIAGMALSTAGLGAVAAVLFFIALDLKYCLNPSSNTFVIPTEAISNDASSIIQASGTTSNCPPPTAAPNCLNCGGNDGSSQCLGIQTATMLWRGCDCYDPPLYEDPGPSDQEITSLLALMVSLDAQTFASNTTTAIPHATSSASPALSTSSSLGSSRKCSIACGSELPAVCYCHCSDGTQWRITEGSPPCQ</sequence>
<keyword evidence="1" id="KW-0812">Transmembrane</keyword>
<evidence type="ECO:0000256" key="2">
    <source>
        <dbReference type="SAM" id="SignalP"/>
    </source>
</evidence>
<comment type="caution">
    <text evidence="3">The sequence shown here is derived from an EMBL/GenBank/DDBJ whole genome shotgun (WGS) entry which is preliminary data.</text>
</comment>
<organism evidence="3 4">
    <name type="scientific">Imshaugia aleurites</name>
    <dbReference type="NCBI Taxonomy" id="172621"/>
    <lineage>
        <taxon>Eukaryota</taxon>
        <taxon>Fungi</taxon>
        <taxon>Dikarya</taxon>
        <taxon>Ascomycota</taxon>
        <taxon>Pezizomycotina</taxon>
        <taxon>Lecanoromycetes</taxon>
        <taxon>OSLEUM clade</taxon>
        <taxon>Lecanoromycetidae</taxon>
        <taxon>Lecanorales</taxon>
        <taxon>Lecanorineae</taxon>
        <taxon>Parmeliaceae</taxon>
        <taxon>Imshaugia</taxon>
    </lineage>
</organism>
<dbReference type="EMBL" id="CAJPDT010000038">
    <property type="protein sequence ID" value="CAF9925118.1"/>
    <property type="molecule type" value="Genomic_DNA"/>
</dbReference>
<keyword evidence="1" id="KW-1133">Transmembrane helix</keyword>
<feature type="chain" id="PRO_5034569806" evidence="2">
    <location>
        <begin position="26"/>
        <end position="381"/>
    </location>
</feature>
<dbReference type="Proteomes" id="UP000664534">
    <property type="component" value="Unassembled WGS sequence"/>
</dbReference>
<keyword evidence="2" id="KW-0732">Signal</keyword>
<protein>
    <submittedName>
        <fullName evidence="3">Uncharacterized protein</fullName>
    </submittedName>
</protein>
<dbReference type="AlphaFoldDB" id="A0A8H3IN30"/>
<reference evidence="3" key="1">
    <citation type="submission" date="2021-03" db="EMBL/GenBank/DDBJ databases">
        <authorList>
            <person name="Tagirdzhanova G."/>
        </authorList>
    </citation>
    <scope>NUCLEOTIDE SEQUENCE</scope>
</reference>
<keyword evidence="1" id="KW-0472">Membrane</keyword>
<feature type="signal peptide" evidence="2">
    <location>
        <begin position="1"/>
        <end position="25"/>
    </location>
</feature>
<keyword evidence="4" id="KW-1185">Reference proteome</keyword>
<accession>A0A8H3IN30</accession>
<dbReference type="OrthoDB" id="10630994at2759"/>
<evidence type="ECO:0000313" key="4">
    <source>
        <dbReference type="Proteomes" id="UP000664534"/>
    </source>
</evidence>
<evidence type="ECO:0000313" key="3">
    <source>
        <dbReference type="EMBL" id="CAF9925118.1"/>
    </source>
</evidence>
<proteinExistence type="predicted"/>
<evidence type="ECO:0000256" key="1">
    <source>
        <dbReference type="SAM" id="Phobius"/>
    </source>
</evidence>
<feature type="transmembrane region" description="Helical" evidence="1">
    <location>
        <begin position="192"/>
        <end position="214"/>
    </location>
</feature>